<evidence type="ECO:0000256" key="3">
    <source>
        <dbReference type="ARBA" id="ARBA00022755"/>
    </source>
</evidence>
<dbReference type="InterPro" id="IPR024694">
    <property type="entry name" value="PurE_prokaryotes"/>
</dbReference>
<sequence>MSLFVHRPHNSGHYTIEACETSQYENHLCAILSLPLGSTSLKVSSAAMLNIIGTSSNMAEVMNFASKCIKTDGCVVTIMGNSDSEVHSCLRPLLKALPSGSTKEELTMYAPETSAQGSVIMGSDSNLPVILPAAHILDWFKIPYELTIVSAHCTPDHLVKYARSASSRRLRTIIAGAGGTAHLPGMVAAMTMLPVMDIMQMQRGIPVETVAINSSMNAGLLAVWILRAGIPHLFADIDAYLRGLEGEVIVKVKKLEEVGWEKYEVK</sequence>
<protein>
    <recommendedName>
        <fullName evidence="2">phosphoribosylaminoimidazole carboxylase</fullName>
        <ecNumber evidence="2">4.1.1.21</ecNumber>
    </recommendedName>
</protein>
<evidence type="ECO:0000313" key="5">
    <source>
        <dbReference type="EMBL" id="KAG1795562.1"/>
    </source>
</evidence>
<proteinExistence type="predicted"/>
<dbReference type="GeneID" id="64632834"/>
<dbReference type="Gene3D" id="3.40.50.1970">
    <property type="match status" value="2"/>
</dbReference>
<dbReference type="RefSeq" id="XP_041185243.1">
    <property type="nucleotide sequence ID" value="XM_041338818.1"/>
</dbReference>
<evidence type="ECO:0000256" key="2">
    <source>
        <dbReference type="ARBA" id="ARBA00012329"/>
    </source>
</evidence>
<dbReference type="OrthoDB" id="15425at2759"/>
<feature type="domain" description="PurE" evidence="4">
    <location>
        <begin position="115"/>
        <end position="248"/>
    </location>
</feature>
<comment type="caution">
    <text evidence="5">The sequence shown here is derived from an EMBL/GenBank/DDBJ whole genome shotgun (WGS) entry which is preliminary data.</text>
</comment>
<dbReference type="SMART" id="SM01001">
    <property type="entry name" value="AIRC"/>
    <property type="match status" value="1"/>
</dbReference>
<dbReference type="PANTHER" id="PTHR23046">
    <property type="entry name" value="PHOSPHORIBOSYLAMINOIMIDAZOLE CARBOXYLASE CATALYTIC SUBUNIT"/>
    <property type="match status" value="1"/>
</dbReference>
<organism evidence="5 6">
    <name type="scientific">Suillus subaureus</name>
    <dbReference type="NCBI Taxonomy" id="48587"/>
    <lineage>
        <taxon>Eukaryota</taxon>
        <taxon>Fungi</taxon>
        <taxon>Dikarya</taxon>
        <taxon>Basidiomycota</taxon>
        <taxon>Agaricomycotina</taxon>
        <taxon>Agaricomycetes</taxon>
        <taxon>Agaricomycetidae</taxon>
        <taxon>Boletales</taxon>
        <taxon>Suillineae</taxon>
        <taxon>Suillaceae</taxon>
        <taxon>Suillus</taxon>
    </lineage>
</organism>
<accession>A0A9P7ASG3</accession>
<evidence type="ECO:0000256" key="1">
    <source>
        <dbReference type="ARBA" id="ARBA00004747"/>
    </source>
</evidence>
<dbReference type="GO" id="GO:0006189">
    <property type="term" value="P:'de novo' IMP biosynthetic process"/>
    <property type="evidence" value="ECO:0007669"/>
    <property type="project" value="InterPro"/>
</dbReference>
<comment type="pathway">
    <text evidence="1">Purine metabolism; IMP biosynthesis via de novo pathway; 5-amino-1-(5-phospho-D-ribosyl)imidazole-4-carboxylate from 5-amino-1-(5-phospho-D-ribosyl)imidazole (carboxylase route): step 1/1.</text>
</comment>
<dbReference type="AlphaFoldDB" id="A0A9P7ASG3"/>
<evidence type="ECO:0000259" key="4">
    <source>
        <dbReference type="SMART" id="SM01001"/>
    </source>
</evidence>
<evidence type="ECO:0000313" key="6">
    <source>
        <dbReference type="Proteomes" id="UP000807769"/>
    </source>
</evidence>
<dbReference type="Proteomes" id="UP000807769">
    <property type="component" value="Unassembled WGS sequence"/>
</dbReference>
<dbReference type="Gene3D" id="3.30.470.20">
    <property type="entry name" value="ATP-grasp fold, B domain"/>
    <property type="match status" value="1"/>
</dbReference>
<dbReference type="SUPFAM" id="SSF56059">
    <property type="entry name" value="Glutathione synthetase ATP-binding domain-like"/>
    <property type="match status" value="1"/>
</dbReference>
<dbReference type="EMBL" id="JABBWG010000312">
    <property type="protein sequence ID" value="KAG1795562.1"/>
    <property type="molecule type" value="Genomic_DNA"/>
</dbReference>
<dbReference type="PANTHER" id="PTHR23046:SF2">
    <property type="entry name" value="PHOSPHORIBOSYLAMINOIMIDAZOLE CARBOXYLASE"/>
    <property type="match status" value="1"/>
</dbReference>
<dbReference type="GO" id="GO:0004638">
    <property type="term" value="F:phosphoribosylaminoimidazole carboxylase activity"/>
    <property type="evidence" value="ECO:0007669"/>
    <property type="project" value="UniProtKB-EC"/>
</dbReference>
<name>A0A9P7ASG3_9AGAM</name>
<dbReference type="EC" id="4.1.1.21" evidence="2"/>
<keyword evidence="3" id="KW-0658">Purine biosynthesis</keyword>
<gene>
    <name evidence="5" type="ORF">BJ212DRAFT_1450745</name>
</gene>
<reference evidence="5" key="1">
    <citation type="journal article" date="2020" name="New Phytol.">
        <title>Comparative genomics reveals dynamic genome evolution in host specialist ectomycorrhizal fungi.</title>
        <authorList>
            <person name="Lofgren L.A."/>
            <person name="Nguyen N.H."/>
            <person name="Vilgalys R."/>
            <person name="Ruytinx J."/>
            <person name="Liao H.L."/>
            <person name="Branco S."/>
            <person name="Kuo A."/>
            <person name="LaButti K."/>
            <person name="Lipzen A."/>
            <person name="Andreopoulos W."/>
            <person name="Pangilinan J."/>
            <person name="Riley R."/>
            <person name="Hundley H."/>
            <person name="Na H."/>
            <person name="Barry K."/>
            <person name="Grigoriev I.V."/>
            <person name="Stajich J.E."/>
            <person name="Kennedy P.G."/>
        </authorList>
    </citation>
    <scope>NUCLEOTIDE SEQUENCE</scope>
    <source>
        <strain evidence="5">MN1</strain>
    </source>
</reference>
<dbReference type="SUPFAM" id="SSF52255">
    <property type="entry name" value="N5-CAIR mutase (phosphoribosylaminoimidazole carboxylase, PurE)"/>
    <property type="match status" value="1"/>
</dbReference>
<dbReference type="InterPro" id="IPR000031">
    <property type="entry name" value="PurE_dom"/>
</dbReference>
<dbReference type="Pfam" id="PF00731">
    <property type="entry name" value="AIRC"/>
    <property type="match status" value="1"/>
</dbReference>
<keyword evidence="6" id="KW-1185">Reference proteome</keyword>